<evidence type="ECO:0000256" key="1">
    <source>
        <dbReference type="ARBA" id="ARBA00001946"/>
    </source>
</evidence>
<evidence type="ECO:0000313" key="9">
    <source>
        <dbReference type="Proteomes" id="UP000006251"/>
    </source>
</evidence>
<keyword evidence="5" id="KW-1133">Transmembrane helix</keyword>
<dbReference type="PROSITE" id="PS50887">
    <property type="entry name" value="GGDEF"/>
    <property type="match status" value="1"/>
</dbReference>
<feature type="coiled-coil region" evidence="4">
    <location>
        <begin position="420"/>
        <end position="465"/>
    </location>
</feature>
<gene>
    <name evidence="8" type="primary">dgcB</name>
    <name evidence="8" type="ORF">GPAL_0134</name>
</gene>
<evidence type="ECO:0000259" key="7">
    <source>
        <dbReference type="PROSITE" id="PS50887"/>
    </source>
</evidence>
<feature type="transmembrane region" description="Helical" evidence="5">
    <location>
        <begin position="215"/>
        <end position="237"/>
    </location>
</feature>
<dbReference type="PANTHER" id="PTHR45138">
    <property type="entry name" value="REGULATORY COMPONENTS OF SENSORY TRANSDUCTION SYSTEM"/>
    <property type="match status" value="1"/>
</dbReference>
<dbReference type="OrthoDB" id="9812260at2"/>
<dbReference type="FunFam" id="3.30.70.270:FF:000001">
    <property type="entry name" value="Diguanylate cyclase domain protein"/>
    <property type="match status" value="1"/>
</dbReference>
<dbReference type="Proteomes" id="UP000006251">
    <property type="component" value="Unassembled WGS sequence"/>
</dbReference>
<keyword evidence="6" id="KW-0732">Signal</keyword>
<reference evidence="9" key="1">
    <citation type="journal article" date="2014" name="Environ. Microbiol.">
        <title>Comparative genomics of the marine bacterial genus Glaciecola reveals the high degree of genomic diversity and genomic characteristic for cold adaptation.</title>
        <authorList>
            <person name="Qin Q.L."/>
            <person name="Xie B.B."/>
            <person name="Yu Y."/>
            <person name="Shu Y.L."/>
            <person name="Rong J.C."/>
            <person name="Zhang Y.J."/>
            <person name="Zhao D.L."/>
            <person name="Chen X.L."/>
            <person name="Zhang X.Y."/>
            <person name="Chen B."/>
            <person name="Zhou B.C."/>
            <person name="Zhang Y.Z."/>
        </authorList>
    </citation>
    <scope>NUCLEOTIDE SEQUENCE [LARGE SCALE GENOMIC DNA]</scope>
    <source>
        <strain evidence="9">ACAM 615</strain>
    </source>
</reference>
<dbReference type="InterPro" id="IPR000629">
    <property type="entry name" value="RNA-helicase_DEAD-box_CS"/>
</dbReference>
<protein>
    <recommendedName>
        <fullName evidence="2">diguanylate cyclase</fullName>
        <ecNumber evidence="2">2.7.7.65</ecNumber>
    </recommendedName>
</protein>
<feature type="transmembrane region" description="Helical" evidence="5">
    <location>
        <begin position="334"/>
        <end position="356"/>
    </location>
</feature>
<dbReference type="InterPro" id="IPR029787">
    <property type="entry name" value="Nucleotide_cyclase"/>
</dbReference>
<dbReference type="RefSeq" id="WP_006008155.1">
    <property type="nucleotide sequence ID" value="NZ_AUAV01000013.1"/>
</dbReference>
<dbReference type="EMBL" id="BAEQ01000004">
    <property type="protein sequence ID" value="GAC27015.1"/>
    <property type="molecule type" value="Genomic_DNA"/>
</dbReference>
<dbReference type="PROSITE" id="PS00039">
    <property type="entry name" value="DEAD_ATP_HELICASE"/>
    <property type="match status" value="1"/>
</dbReference>
<feature type="domain" description="GGDEF" evidence="7">
    <location>
        <begin position="496"/>
        <end position="631"/>
    </location>
</feature>
<feature type="transmembrane region" description="Helical" evidence="5">
    <location>
        <begin position="274"/>
        <end position="298"/>
    </location>
</feature>
<feature type="transmembrane region" description="Helical" evidence="5">
    <location>
        <begin position="310"/>
        <end position="328"/>
    </location>
</feature>
<evidence type="ECO:0000256" key="2">
    <source>
        <dbReference type="ARBA" id="ARBA00012528"/>
    </source>
</evidence>
<comment type="cofactor">
    <cofactor evidence="1">
        <name>Mg(2+)</name>
        <dbReference type="ChEBI" id="CHEBI:18420"/>
    </cofactor>
</comment>
<dbReference type="STRING" id="1121922.GCA_000428905_02547"/>
<dbReference type="InterPro" id="IPR043128">
    <property type="entry name" value="Rev_trsase/Diguanyl_cyclase"/>
</dbReference>
<evidence type="ECO:0000256" key="4">
    <source>
        <dbReference type="SAM" id="Coils"/>
    </source>
</evidence>
<dbReference type="Pfam" id="PF00990">
    <property type="entry name" value="GGDEF"/>
    <property type="match status" value="1"/>
</dbReference>
<proteinExistence type="predicted"/>
<dbReference type="AlphaFoldDB" id="K6ZUK6"/>
<evidence type="ECO:0000256" key="6">
    <source>
        <dbReference type="SAM" id="SignalP"/>
    </source>
</evidence>
<dbReference type="GO" id="GO:0120545">
    <property type="term" value="F:nucleic acid conformation isomerase activity"/>
    <property type="evidence" value="ECO:0007669"/>
    <property type="project" value="UniProtKB-ARBA"/>
</dbReference>
<dbReference type="SMART" id="SM00267">
    <property type="entry name" value="GGDEF"/>
    <property type="match status" value="1"/>
</dbReference>
<sequence>MPQKATFSSKQCLLVPLLLVCLAISFITTFSVHASAQSIPTINVSQQYQDGEVKLDGPWGFYWGEWLPLDELDSHKYPIRIIRKLDFLENIVEKDEHNIQPFVDGYGTYLLEIDGLKGVFKQPAIHMRSVSDAWQAWWVNADGSSRYLGNSGKISKDGLDQEQRYRTTILDLPTDSNKGTLVIYLSSHTSIRAGLFAVPVIQEHEQASRSIYIDLAIRILIVGVGIFVVMQNLIFYAQRPKEKTLLLLVILGFAGLMRGLVASDYFYVFIGDPALFFTISKLEYVLIIWPAIAGVHFFANLCPFKGDVQFVQANYGILIITIMATWLLPMQTVMFYLFVYQSVLLFIAASIMLILTNGIIKKMPGSRSLMMSLLPLLLAVCNDIYATYSSQYNLFITEYGLFIFFFVQSQIHASHYLGALQTAEHLTNNLQQEINLKTEELSVRNQMLETKALDLEQQRNKIRQLSKIDHLTGLFNRQTLDEYSTAQFKQTQEQQLPLAVIMMDIDNFKKVNDQYGHGVGDGCLKFVADYLANSGLRKDDIVARYGGEEILILLPNTDLVEAEIMTRRICDGLNQKSVVGDHPPITLTASFGVAERITSKVNRIEDLIDEADKALYSAKKNGKNRVEVANMPRQ</sequence>
<dbReference type="EC" id="2.7.7.65" evidence="2"/>
<accession>K6ZUK6</accession>
<feature type="signal peptide" evidence="6">
    <location>
        <begin position="1"/>
        <end position="34"/>
    </location>
</feature>
<dbReference type="CDD" id="cd01949">
    <property type="entry name" value="GGDEF"/>
    <property type="match status" value="1"/>
</dbReference>
<dbReference type="InterPro" id="IPR000160">
    <property type="entry name" value="GGDEF_dom"/>
</dbReference>
<evidence type="ECO:0000313" key="8">
    <source>
        <dbReference type="EMBL" id="GAC27015.1"/>
    </source>
</evidence>
<feature type="transmembrane region" description="Helical" evidence="5">
    <location>
        <begin position="244"/>
        <end position="268"/>
    </location>
</feature>
<organism evidence="8 9">
    <name type="scientific">Brumicola pallidula DSM 14239 = ACAM 615</name>
    <dbReference type="NCBI Taxonomy" id="1121922"/>
    <lineage>
        <taxon>Bacteria</taxon>
        <taxon>Pseudomonadati</taxon>
        <taxon>Pseudomonadota</taxon>
        <taxon>Gammaproteobacteria</taxon>
        <taxon>Alteromonadales</taxon>
        <taxon>Alteromonadaceae</taxon>
        <taxon>Brumicola</taxon>
    </lineage>
</organism>
<feature type="transmembrane region" description="Helical" evidence="5">
    <location>
        <begin position="368"/>
        <end position="385"/>
    </location>
</feature>
<dbReference type="PANTHER" id="PTHR45138:SF9">
    <property type="entry name" value="DIGUANYLATE CYCLASE DGCM-RELATED"/>
    <property type="match status" value="1"/>
</dbReference>
<dbReference type="NCBIfam" id="TIGR00254">
    <property type="entry name" value="GGDEF"/>
    <property type="match status" value="1"/>
</dbReference>
<keyword evidence="5" id="KW-0812">Transmembrane</keyword>
<keyword evidence="9" id="KW-1185">Reference proteome</keyword>
<comment type="caution">
    <text evidence="8">The sequence shown here is derived from an EMBL/GenBank/DDBJ whole genome shotgun (WGS) entry which is preliminary data.</text>
</comment>
<name>K6ZUK6_9ALTE</name>
<evidence type="ECO:0000256" key="5">
    <source>
        <dbReference type="SAM" id="Phobius"/>
    </source>
</evidence>
<dbReference type="InterPro" id="IPR050469">
    <property type="entry name" value="Diguanylate_Cyclase"/>
</dbReference>
<feature type="chain" id="PRO_5003898625" description="diguanylate cyclase" evidence="6">
    <location>
        <begin position="35"/>
        <end position="634"/>
    </location>
</feature>
<evidence type="ECO:0000256" key="3">
    <source>
        <dbReference type="ARBA" id="ARBA00034247"/>
    </source>
</evidence>
<dbReference type="SUPFAM" id="SSF55073">
    <property type="entry name" value="Nucleotide cyclase"/>
    <property type="match status" value="1"/>
</dbReference>
<comment type="catalytic activity">
    <reaction evidence="3">
        <text>2 GTP = 3',3'-c-di-GMP + 2 diphosphate</text>
        <dbReference type="Rhea" id="RHEA:24898"/>
        <dbReference type="ChEBI" id="CHEBI:33019"/>
        <dbReference type="ChEBI" id="CHEBI:37565"/>
        <dbReference type="ChEBI" id="CHEBI:58805"/>
        <dbReference type="EC" id="2.7.7.65"/>
    </reaction>
</comment>
<keyword evidence="5" id="KW-0472">Membrane</keyword>
<dbReference type="Gene3D" id="3.30.70.270">
    <property type="match status" value="1"/>
</dbReference>
<dbReference type="GO" id="GO:0052621">
    <property type="term" value="F:diguanylate cyclase activity"/>
    <property type="evidence" value="ECO:0007669"/>
    <property type="project" value="UniProtKB-EC"/>
</dbReference>
<keyword evidence="4" id="KW-0175">Coiled coil</keyword>